<evidence type="ECO:0000259" key="1">
    <source>
        <dbReference type="PROSITE" id="PS50097"/>
    </source>
</evidence>
<dbReference type="Gene3D" id="1.25.40.420">
    <property type="match status" value="1"/>
</dbReference>
<feature type="domain" description="MATH" evidence="2">
    <location>
        <begin position="8"/>
        <end position="133"/>
    </location>
</feature>
<dbReference type="Pfam" id="PF22486">
    <property type="entry name" value="MATH_2"/>
    <property type="match status" value="1"/>
</dbReference>
<dbReference type="SMART" id="SM00225">
    <property type="entry name" value="BTB"/>
    <property type="match status" value="1"/>
</dbReference>
<proteinExistence type="predicted"/>
<dbReference type="OrthoDB" id="6359816at2759"/>
<dbReference type="CDD" id="cd18186">
    <property type="entry name" value="BTB_POZ_ZBTB_KLHL-like"/>
    <property type="match status" value="1"/>
</dbReference>
<protein>
    <submittedName>
        <fullName evidence="3">TD and POZ domain-containing protein 1</fullName>
    </submittedName>
</protein>
<accession>A0A8X6QP77</accession>
<evidence type="ECO:0000313" key="4">
    <source>
        <dbReference type="Proteomes" id="UP000887013"/>
    </source>
</evidence>
<dbReference type="InterPro" id="IPR000210">
    <property type="entry name" value="BTB/POZ_dom"/>
</dbReference>
<dbReference type="PROSITE" id="PS50097">
    <property type="entry name" value="BTB"/>
    <property type="match status" value="1"/>
</dbReference>
<gene>
    <name evidence="3" type="primary">Tdpoz1_36</name>
    <name evidence="3" type="ORF">NPIL_256521</name>
</gene>
<dbReference type="PROSITE" id="PS50144">
    <property type="entry name" value="MATH"/>
    <property type="match status" value="1"/>
</dbReference>
<dbReference type="Gene3D" id="3.30.710.10">
    <property type="entry name" value="Potassium Channel Kv1.1, Chain A"/>
    <property type="match status" value="1"/>
</dbReference>
<feature type="domain" description="BTB" evidence="1">
    <location>
        <begin position="330"/>
        <end position="397"/>
    </location>
</feature>
<dbReference type="Pfam" id="PF00651">
    <property type="entry name" value="BTB"/>
    <property type="match status" value="1"/>
</dbReference>
<dbReference type="Proteomes" id="UP000887013">
    <property type="component" value="Unassembled WGS sequence"/>
</dbReference>
<dbReference type="InterPro" id="IPR002083">
    <property type="entry name" value="MATH/TRAF_dom"/>
</dbReference>
<dbReference type="SUPFAM" id="SSF54695">
    <property type="entry name" value="POZ domain"/>
    <property type="match status" value="1"/>
</dbReference>
<keyword evidence="4" id="KW-1185">Reference proteome</keyword>
<dbReference type="Gene3D" id="2.60.210.10">
    <property type="entry name" value="Apoptosis, Tumor Necrosis Factor Receptor Associated Protein 2, Chain A"/>
    <property type="match status" value="1"/>
</dbReference>
<dbReference type="InterPro" id="IPR008974">
    <property type="entry name" value="TRAF-like"/>
</dbReference>
<organism evidence="3 4">
    <name type="scientific">Nephila pilipes</name>
    <name type="common">Giant wood spider</name>
    <name type="synonym">Nephila maculata</name>
    <dbReference type="NCBI Taxonomy" id="299642"/>
    <lineage>
        <taxon>Eukaryota</taxon>
        <taxon>Metazoa</taxon>
        <taxon>Ecdysozoa</taxon>
        <taxon>Arthropoda</taxon>
        <taxon>Chelicerata</taxon>
        <taxon>Arachnida</taxon>
        <taxon>Araneae</taxon>
        <taxon>Araneomorphae</taxon>
        <taxon>Entelegynae</taxon>
        <taxon>Araneoidea</taxon>
        <taxon>Nephilidae</taxon>
        <taxon>Nephila</taxon>
    </lineage>
</organism>
<reference evidence="3" key="1">
    <citation type="submission" date="2020-08" db="EMBL/GenBank/DDBJ databases">
        <title>Multicomponent nature underlies the extraordinary mechanical properties of spider dragline silk.</title>
        <authorList>
            <person name="Kono N."/>
            <person name="Nakamura H."/>
            <person name="Mori M."/>
            <person name="Yoshida Y."/>
            <person name="Ohtoshi R."/>
            <person name="Malay A.D."/>
            <person name="Moran D.A.P."/>
            <person name="Tomita M."/>
            <person name="Numata K."/>
            <person name="Arakawa K."/>
        </authorList>
    </citation>
    <scope>NUCLEOTIDE SEQUENCE</scope>
</reference>
<dbReference type="PANTHER" id="PTHR24413">
    <property type="entry name" value="SPECKLE-TYPE POZ PROTEIN"/>
    <property type="match status" value="1"/>
</dbReference>
<dbReference type="SUPFAM" id="SSF49599">
    <property type="entry name" value="TRAF domain-like"/>
    <property type="match status" value="2"/>
</dbReference>
<evidence type="ECO:0000313" key="3">
    <source>
        <dbReference type="EMBL" id="GFU23984.1"/>
    </source>
</evidence>
<dbReference type="EMBL" id="BMAW01081333">
    <property type="protein sequence ID" value="GFU23984.1"/>
    <property type="molecule type" value="Genomic_DNA"/>
</dbReference>
<dbReference type="InterPro" id="IPR011333">
    <property type="entry name" value="SKP1/BTB/POZ_sf"/>
</dbReference>
<comment type="caution">
    <text evidence="3">The sequence shown here is derived from an EMBL/GenBank/DDBJ whole genome shotgun (WGS) entry which is preliminary data.</text>
</comment>
<dbReference type="AlphaFoldDB" id="A0A8X6QP77"/>
<dbReference type="GO" id="GO:0030163">
    <property type="term" value="P:protein catabolic process"/>
    <property type="evidence" value="ECO:0007669"/>
    <property type="project" value="UniProtKB-ARBA"/>
</dbReference>
<sequence length="489" mass="56393">MSDNTEACFCFTWYVENYHFYLKCKKDKIESPSFVSEVLEATKWNLKIHLAGGVSGIYLHRHKDCKGPGAIEIEYEVLFSDDSDSYFDSSGMAKNSFEKDNTWGFRKFAKKKFFHLKRTSYLPKDTLTVCCKIRKSTGNNKNFGECVARTRILIERRSFIWSVDRFSSLVLRQTYMINSSTEGKNIMTLNLFTSEEGYICLEMISARINQVFRFRFCILDAAGNAQQVTERECIFCDSQLIKLCIPFHLTKYELLARKDFYLRNDVLTLRCDCFFSAESVTSEIESTTFGCIPPFMGNEICNVSKDEERKKSSNTLRENLKSLYSEQMLCDTKLKTKTRTFPAHKNILSARSSVFKAKFTNGTCGKIDECVNIVDLDDDTVERMLIYMYTDELQGLQWGSACKVYTAAAKYEILSLKEECSSFLKANLSPSNACDALVFADAHKDDDLKKTVQHFIIKHDKQVINSEPWKRLMETCSKLANDTMILKYW</sequence>
<evidence type="ECO:0000259" key="2">
    <source>
        <dbReference type="PROSITE" id="PS50144"/>
    </source>
</evidence>
<name>A0A8X6QP77_NEPPI</name>